<organism evidence="2">
    <name type="scientific">freshwater metagenome</name>
    <dbReference type="NCBI Taxonomy" id="449393"/>
    <lineage>
        <taxon>unclassified sequences</taxon>
        <taxon>metagenomes</taxon>
        <taxon>ecological metagenomes</taxon>
    </lineage>
</organism>
<feature type="region of interest" description="Disordered" evidence="1">
    <location>
        <begin position="1"/>
        <end position="27"/>
    </location>
</feature>
<protein>
    <submittedName>
        <fullName evidence="2">Unannotated protein</fullName>
    </submittedName>
</protein>
<evidence type="ECO:0000313" key="2">
    <source>
        <dbReference type="EMBL" id="CAB4955727.1"/>
    </source>
</evidence>
<name>A0A6J7KJA3_9ZZZZ</name>
<reference evidence="2" key="1">
    <citation type="submission" date="2020-05" db="EMBL/GenBank/DDBJ databases">
        <authorList>
            <person name="Chiriac C."/>
            <person name="Salcher M."/>
            <person name="Ghai R."/>
            <person name="Kavagutti S V."/>
        </authorList>
    </citation>
    <scope>NUCLEOTIDE SEQUENCE</scope>
</reference>
<evidence type="ECO:0000256" key="1">
    <source>
        <dbReference type="SAM" id="MobiDB-lite"/>
    </source>
</evidence>
<proteinExistence type="predicted"/>
<dbReference type="EMBL" id="CAFBMK010000398">
    <property type="protein sequence ID" value="CAB4955727.1"/>
    <property type="molecule type" value="Genomic_DNA"/>
</dbReference>
<accession>A0A6J7KJA3</accession>
<sequence length="79" mass="8510">MWSPLAESPPRSVAPAATRRGHQSARFGGIWMPMSGMSRRVSCTSSTMSSIEIGFAHFGSPRCGECSQPSEPSPMPVRQ</sequence>
<gene>
    <name evidence="2" type="ORF">UFOPK3564_03749</name>
</gene>
<dbReference type="AlphaFoldDB" id="A0A6J7KJA3"/>